<dbReference type="InterPro" id="IPR045051">
    <property type="entry name" value="SBT"/>
</dbReference>
<evidence type="ECO:0000313" key="11">
    <source>
        <dbReference type="EMBL" id="KAK6794909.1"/>
    </source>
</evidence>
<proteinExistence type="inferred from homology"/>
<keyword evidence="12" id="KW-1185">Reference proteome</keyword>
<evidence type="ECO:0000256" key="3">
    <source>
        <dbReference type="ARBA" id="ARBA00022729"/>
    </source>
</evidence>
<dbReference type="Proteomes" id="UP001371456">
    <property type="component" value="Unassembled WGS sequence"/>
</dbReference>
<dbReference type="CDD" id="cd02120">
    <property type="entry name" value="PA_subtilisin_like"/>
    <property type="match status" value="1"/>
</dbReference>
<dbReference type="Gene3D" id="3.40.50.200">
    <property type="entry name" value="Peptidase S8/S53 domain"/>
    <property type="match status" value="1"/>
</dbReference>
<dbReference type="InterPro" id="IPR041469">
    <property type="entry name" value="Subtilisin-like_FN3"/>
</dbReference>
<evidence type="ECO:0000313" key="12">
    <source>
        <dbReference type="Proteomes" id="UP001371456"/>
    </source>
</evidence>
<name>A0AAN8TX30_SOLBU</name>
<dbReference type="CDD" id="cd04852">
    <property type="entry name" value="Peptidases_S8_3"/>
    <property type="match status" value="1"/>
</dbReference>
<feature type="active site" description="Charge relay system" evidence="6 7">
    <location>
        <position position="151"/>
    </location>
</feature>
<dbReference type="PROSITE" id="PS51892">
    <property type="entry name" value="SUBTILASE"/>
    <property type="match status" value="1"/>
</dbReference>
<dbReference type="Pfam" id="PF00082">
    <property type="entry name" value="Peptidase_S8"/>
    <property type="match status" value="1"/>
</dbReference>
<dbReference type="PROSITE" id="PS00138">
    <property type="entry name" value="SUBTILASE_SER"/>
    <property type="match status" value="1"/>
</dbReference>
<dbReference type="InterPro" id="IPR023828">
    <property type="entry name" value="Peptidase_S8_Ser-AS"/>
</dbReference>
<comment type="similarity">
    <text evidence="1 7">Belongs to the peptidase S8 family.</text>
</comment>
<dbReference type="InterPro" id="IPR034197">
    <property type="entry name" value="Peptidases_S8_3"/>
</dbReference>
<dbReference type="FunFam" id="3.30.70.80:FF:000002">
    <property type="entry name" value="Subtilisin-like protease SBT5.3"/>
    <property type="match status" value="1"/>
</dbReference>
<dbReference type="Pfam" id="PF17766">
    <property type="entry name" value="fn3_6"/>
    <property type="match status" value="1"/>
</dbReference>
<evidence type="ECO:0000256" key="2">
    <source>
        <dbReference type="ARBA" id="ARBA00022670"/>
    </source>
</evidence>
<keyword evidence="3" id="KW-0732">Signal</keyword>
<evidence type="ECO:0000259" key="10">
    <source>
        <dbReference type="Pfam" id="PF17766"/>
    </source>
</evidence>
<gene>
    <name evidence="11" type="ORF">RDI58_008362</name>
</gene>
<feature type="domain" description="Inhibitor I9" evidence="9">
    <location>
        <begin position="38"/>
        <end position="116"/>
    </location>
</feature>
<dbReference type="EMBL" id="JBANQN010000003">
    <property type="protein sequence ID" value="KAK6794909.1"/>
    <property type="molecule type" value="Genomic_DNA"/>
</dbReference>
<dbReference type="Gene3D" id="3.50.30.30">
    <property type="match status" value="1"/>
</dbReference>
<evidence type="ECO:0000256" key="1">
    <source>
        <dbReference type="ARBA" id="ARBA00011073"/>
    </source>
</evidence>
<feature type="domain" description="Subtilisin-like protease fibronectin type-III" evidence="10">
    <location>
        <begin position="650"/>
        <end position="745"/>
    </location>
</feature>
<feature type="active site" description="Charge relay system" evidence="6 7">
    <location>
        <position position="534"/>
    </location>
</feature>
<dbReference type="FunFam" id="2.60.40.2310:FF:000002">
    <property type="entry name" value="p69E protein-like"/>
    <property type="match status" value="1"/>
</dbReference>
<dbReference type="Gene3D" id="3.30.70.80">
    <property type="entry name" value="Peptidase S8 propeptide/proteinase inhibitor I9"/>
    <property type="match status" value="1"/>
</dbReference>
<dbReference type="FunFam" id="3.40.50.200:FF:000006">
    <property type="entry name" value="Subtilisin-like protease SBT1.5"/>
    <property type="match status" value="1"/>
</dbReference>
<evidence type="ECO:0000256" key="6">
    <source>
        <dbReference type="PIRSR" id="PIRSR615500-1"/>
    </source>
</evidence>
<dbReference type="PRINTS" id="PR00723">
    <property type="entry name" value="SUBTILISIN"/>
</dbReference>
<evidence type="ECO:0000259" key="8">
    <source>
        <dbReference type="Pfam" id="PF00082"/>
    </source>
</evidence>
<evidence type="ECO:0000259" key="9">
    <source>
        <dbReference type="Pfam" id="PF05922"/>
    </source>
</evidence>
<dbReference type="InterPro" id="IPR037045">
    <property type="entry name" value="S8pro/Inhibitor_I9_sf"/>
</dbReference>
<dbReference type="Pfam" id="PF05922">
    <property type="entry name" value="Inhibitor_I9"/>
    <property type="match status" value="1"/>
</dbReference>
<keyword evidence="4 7" id="KW-0378">Hydrolase</keyword>
<evidence type="ECO:0000256" key="5">
    <source>
        <dbReference type="ARBA" id="ARBA00022825"/>
    </source>
</evidence>
<keyword evidence="5 7" id="KW-0720">Serine protease</keyword>
<dbReference type="GO" id="GO:0006508">
    <property type="term" value="P:proteolysis"/>
    <property type="evidence" value="ECO:0007669"/>
    <property type="project" value="UniProtKB-KW"/>
</dbReference>
<protein>
    <submittedName>
        <fullName evidence="11">Uncharacterized protein</fullName>
    </submittedName>
</protein>
<dbReference type="InterPro" id="IPR036852">
    <property type="entry name" value="Peptidase_S8/S53_dom_sf"/>
</dbReference>
<dbReference type="PANTHER" id="PTHR10795">
    <property type="entry name" value="PROPROTEIN CONVERTASE SUBTILISIN/KEXIN"/>
    <property type="match status" value="1"/>
</dbReference>
<dbReference type="SUPFAM" id="SSF52743">
    <property type="entry name" value="Subtilisin-like"/>
    <property type="match status" value="1"/>
</dbReference>
<feature type="domain" description="Peptidase S8/S53" evidence="8">
    <location>
        <begin position="142"/>
        <end position="567"/>
    </location>
</feature>
<organism evidence="11 12">
    <name type="scientific">Solanum bulbocastanum</name>
    <name type="common">Wild potato</name>
    <dbReference type="NCBI Taxonomy" id="147425"/>
    <lineage>
        <taxon>Eukaryota</taxon>
        <taxon>Viridiplantae</taxon>
        <taxon>Streptophyta</taxon>
        <taxon>Embryophyta</taxon>
        <taxon>Tracheophyta</taxon>
        <taxon>Spermatophyta</taxon>
        <taxon>Magnoliopsida</taxon>
        <taxon>eudicotyledons</taxon>
        <taxon>Gunneridae</taxon>
        <taxon>Pentapetalae</taxon>
        <taxon>asterids</taxon>
        <taxon>lamiids</taxon>
        <taxon>Solanales</taxon>
        <taxon>Solanaceae</taxon>
        <taxon>Solanoideae</taxon>
        <taxon>Solaneae</taxon>
        <taxon>Solanum</taxon>
    </lineage>
</organism>
<evidence type="ECO:0000256" key="7">
    <source>
        <dbReference type="PROSITE-ProRule" id="PRU01240"/>
    </source>
</evidence>
<keyword evidence="2 7" id="KW-0645">Protease</keyword>
<sequence>MSNTYYLPLYLTFVFLIVLLLNPSDILLVHANGESKVHVVYLGRRKHDDVKLTTSSHHQILSSVLGSQEAAKESIIYSYRHGFSGFAAKLTEAQAKRIAELPDVLHVVPNHFYQLHTTRSWDYLELSTYSPPTNLLHEANMGDGIIIGVLDTGIWPESEAFNDKGLGPIPSRWKGRCVSGERFDPAKACNRKLIGAKYFMKGYEAFHGGKFDHEIEFESPRDKNGHGTHTASTAGGSFSPNVSYHGLAYGTVRGGAPRARIAMYKVCYNGAGCQYADVIMAIDQAIHDGVDILSMSFGADPPLIPDVDFTVASLSAVTQGITVVSSAGNKGSLPQTVGNISPWMLTVAASSIDRSLPTLITLGNNQTFIGQSLYTGKETAFLNIQPIRYCEDFTPNDTSIAGKVGLCFLLGNELSLSSVIENFRESGGLGLIVAKSPSRALEVLTFDFPSVGVSYDIGTQILNYLRYSRKPRIKLSPAKTHVGKPVSTYVASFSSRGPNSITPAILKPDVAAPGVLILAAVPGETPYAFSSGTSMAAPHVSGIVALLKSLHPDWSPAAIKSAIMTTAGVKDPHSGLPIIAEGMPFKVADPFDFGSGLVNANAANDPGLIYDMETFDYILSLCSMGYKSNDINKIIDGVASCPLKRPSILDVNLPSLTIPNLKGTVSVRRTVTNVGPENSKYKAIIEPPPGITIKVKPETLIFNSDISKISFTLTISATHEYNTEFEFGSLTWSDGVHQVRIPISVRTEFPQLVQFSHTTGYNLLSYSISDL</sequence>
<comment type="caution">
    <text evidence="11">The sequence shown here is derived from an EMBL/GenBank/DDBJ whole genome shotgun (WGS) entry which is preliminary data.</text>
</comment>
<dbReference type="Gene3D" id="2.60.40.2310">
    <property type="match status" value="1"/>
</dbReference>
<feature type="active site" description="Charge relay system" evidence="6 7">
    <location>
        <position position="226"/>
    </location>
</feature>
<dbReference type="InterPro" id="IPR000209">
    <property type="entry name" value="Peptidase_S8/S53_dom"/>
</dbReference>
<reference evidence="11 12" key="1">
    <citation type="submission" date="2024-02" db="EMBL/GenBank/DDBJ databases">
        <title>de novo genome assembly of Solanum bulbocastanum strain 11H21.</title>
        <authorList>
            <person name="Hosaka A.J."/>
        </authorList>
    </citation>
    <scope>NUCLEOTIDE SEQUENCE [LARGE SCALE GENOMIC DNA]</scope>
    <source>
        <tissue evidence="11">Young leaves</tissue>
    </source>
</reference>
<evidence type="ECO:0000256" key="4">
    <source>
        <dbReference type="ARBA" id="ARBA00022801"/>
    </source>
</evidence>
<dbReference type="InterPro" id="IPR010259">
    <property type="entry name" value="S8pro/Inhibitor_I9"/>
</dbReference>
<dbReference type="GO" id="GO:0004252">
    <property type="term" value="F:serine-type endopeptidase activity"/>
    <property type="evidence" value="ECO:0007669"/>
    <property type="project" value="UniProtKB-UniRule"/>
</dbReference>
<dbReference type="AlphaFoldDB" id="A0AAN8TX30"/>
<dbReference type="InterPro" id="IPR015500">
    <property type="entry name" value="Peptidase_S8_subtilisin-rel"/>
</dbReference>
<accession>A0AAN8TX30</accession>